<feature type="signal peptide" evidence="1">
    <location>
        <begin position="1"/>
        <end position="20"/>
    </location>
</feature>
<name>A0A0P1EYC5_9RHOB</name>
<accession>A0A0P1EYC5</accession>
<gene>
    <name evidence="2" type="ORF">THS5294_01272</name>
</gene>
<proteinExistence type="predicted"/>
<feature type="chain" id="PRO_5006062055" evidence="1">
    <location>
        <begin position="21"/>
        <end position="146"/>
    </location>
</feature>
<keyword evidence="1" id="KW-0732">Signal</keyword>
<sequence>MKTLIASAALALAFTAPAFANDQLAASLGVDAGQYTLSELAQIKANKASDDGISFNVGNAGETSFSTRGVQGGPSVFELAQVIANNASDDDIDFPVKSVDEARASTRGVTGGHTQLAASLGVDAGGYTVAELAGIIADRASDDGVN</sequence>
<dbReference type="RefSeq" id="WP_058123066.1">
    <property type="nucleotide sequence ID" value="NZ_CYRX01000016.1"/>
</dbReference>
<evidence type="ECO:0000256" key="1">
    <source>
        <dbReference type="SAM" id="SignalP"/>
    </source>
</evidence>
<dbReference type="Proteomes" id="UP000051298">
    <property type="component" value="Unassembled WGS sequence"/>
</dbReference>
<evidence type="ECO:0000313" key="3">
    <source>
        <dbReference type="Proteomes" id="UP000051298"/>
    </source>
</evidence>
<organism evidence="2 3">
    <name type="scientific">Thalassobacter stenotrophicus</name>
    <dbReference type="NCBI Taxonomy" id="266809"/>
    <lineage>
        <taxon>Bacteria</taxon>
        <taxon>Pseudomonadati</taxon>
        <taxon>Pseudomonadota</taxon>
        <taxon>Alphaproteobacteria</taxon>
        <taxon>Rhodobacterales</taxon>
        <taxon>Roseobacteraceae</taxon>
        <taxon>Thalassobacter</taxon>
    </lineage>
</organism>
<evidence type="ECO:0000313" key="2">
    <source>
        <dbReference type="EMBL" id="CUH59983.1"/>
    </source>
</evidence>
<dbReference type="AlphaFoldDB" id="A0A0P1EYC5"/>
<protein>
    <submittedName>
        <fullName evidence="2">Uncharacterized protein</fullName>
    </submittedName>
</protein>
<reference evidence="2 3" key="1">
    <citation type="submission" date="2015-09" db="EMBL/GenBank/DDBJ databases">
        <authorList>
            <consortium name="Swine Surveillance"/>
        </authorList>
    </citation>
    <scope>NUCLEOTIDE SEQUENCE [LARGE SCALE GENOMIC DNA]</scope>
    <source>
        <strain evidence="2 3">CECT 5294</strain>
    </source>
</reference>
<dbReference type="EMBL" id="CYRX01000016">
    <property type="protein sequence ID" value="CUH59983.1"/>
    <property type="molecule type" value="Genomic_DNA"/>
</dbReference>